<proteinExistence type="predicted"/>
<evidence type="ECO:0000313" key="1">
    <source>
        <dbReference type="EMBL" id="PCG63317.1"/>
    </source>
</evidence>
<name>A0A2A4ITL0_HELVI</name>
<gene>
    <name evidence="1" type="ORF">B5V51_12543</name>
</gene>
<protein>
    <recommendedName>
        <fullName evidence="2">Trichohyalin-plectin-homology domain-containing protein</fullName>
    </recommendedName>
</protein>
<comment type="caution">
    <text evidence="1">The sequence shown here is derived from an EMBL/GenBank/DDBJ whole genome shotgun (WGS) entry which is preliminary data.</text>
</comment>
<dbReference type="AlphaFoldDB" id="A0A2A4ITL0"/>
<dbReference type="EMBL" id="NWSH01006645">
    <property type="protein sequence ID" value="PCG63317.1"/>
    <property type="molecule type" value="Genomic_DNA"/>
</dbReference>
<evidence type="ECO:0008006" key="2">
    <source>
        <dbReference type="Google" id="ProtNLM"/>
    </source>
</evidence>
<accession>A0A2A4ITL0</accession>
<organism evidence="1">
    <name type="scientific">Heliothis virescens</name>
    <name type="common">Tobacco budworm moth</name>
    <dbReference type="NCBI Taxonomy" id="7102"/>
    <lineage>
        <taxon>Eukaryota</taxon>
        <taxon>Metazoa</taxon>
        <taxon>Ecdysozoa</taxon>
        <taxon>Arthropoda</taxon>
        <taxon>Hexapoda</taxon>
        <taxon>Insecta</taxon>
        <taxon>Pterygota</taxon>
        <taxon>Neoptera</taxon>
        <taxon>Endopterygota</taxon>
        <taxon>Lepidoptera</taxon>
        <taxon>Glossata</taxon>
        <taxon>Ditrysia</taxon>
        <taxon>Noctuoidea</taxon>
        <taxon>Noctuidae</taxon>
        <taxon>Heliothinae</taxon>
        <taxon>Heliothis</taxon>
    </lineage>
</organism>
<reference evidence="1" key="1">
    <citation type="submission" date="2017-09" db="EMBL/GenBank/DDBJ databases">
        <title>Contemporary evolution of a Lepidopteran species, Heliothis virescens, in response to modern agricultural practices.</title>
        <authorList>
            <person name="Fritz M.L."/>
            <person name="Deyonke A.M."/>
            <person name="Papanicolaou A."/>
            <person name="Micinski S."/>
            <person name="Westbrook J."/>
            <person name="Gould F."/>
        </authorList>
    </citation>
    <scope>NUCLEOTIDE SEQUENCE [LARGE SCALE GENOMIC DNA]</scope>
    <source>
        <strain evidence="1">HvINT-</strain>
        <tissue evidence="1">Whole body</tissue>
    </source>
</reference>
<sequence>MVFCYKIITESPRRVLSPRKTSPTPASNVPSSISQLIRAYDYETDTELLNAIPEREWRLLAALAKKREEHDEREKLAVQFRKLWQREQEERKMVEAETLIQYKRYIVEKRREEQSRLEYKQHLKTMEMQLRRKELLDNIKNKEQRSANLLAYIDDKKASLIIDRALEDEARAQLAADRRTRNSEVEEFKKHVELIGTQRRSDDAMKRRAAMLKDASQRVAINNALNHWESALLRQEMSAMEAAKRAHHAARAALTDARCMRLARARDAKHRRARKMAYITEQLRDAIRLGRV</sequence>